<dbReference type="Proteomes" id="UP000296201">
    <property type="component" value="Chromosome"/>
</dbReference>
<keyword evidence="1" id="KW-0812">Transmembrane</keyword>
<dbReference type="RefSeq" id="WP_135795177.1">
    <property type="nucleotide sequence ID" value="NZ_CP032096.1"/>
</dbReference>
<evidence type="ECO:0000256" key="1">
    <source>
        <dbReference type="SAM" id="Phobius"/>
    </source>
</evidence>
<keyword evidence="1" id="KW-1133">Transmembrane helix</keyword>
<dbReference type="EMBL" id="CP032096">
    <property type="protein sequence ID" value="QBZ82467.1"/>
    <property type="molecule type" value="Genomic_DNA"/>
</dbReference>
<dbReference type="OrthoDB" id="5611350at2"/>
<dbReference type="AlphaFoldDB" id="A0A4P7NXL0"/>
<keyword evidence="1" id="KW-0472">Membrane</keyword>
<sequence>MRASLSSSQSGFIMMLLVVVMAIGAAAIFSLYQDNTALRYQSDVYLKQMSQLNEVKQQLLKYAVFQPELYQSDLVSNSRTYKEAGKLPGPGYLPCRDLDGDGWVLGAETSCGNPRDTADDTSGFVYGFLPVGFKTRNFFFGALEPRQFYYVVDERFVNGNNLYNNGSTGRYAPLNITLTPAMEPDAPPPNGLPDATLPWLTLNGVEGYVALIIFPNVPQVFQDGFAQDRSQSGTAVERVADYLDRRFDIDGHQVDGNADGNRHFFSQSRENIGVNDLVVGITFSEWQNTVMNRVCSQLDSLTQVDSNAAYWFNDYDAVQNPSGGNWRSFTGTCGL</sequence>
<evidence type="ECO:0000313" key="3">
    <source>
        <dbReference type="Proteomes" id="UP000296201"/>
    </source>
</evidence>
<keyword evidence="3" id="KW-1185">Reference proteome</keyword>
<organism evidence="2 3">
    <name type="scientific">Hydrogenovibrio crunogenus</name>
    <dbReference type="NCBI Taxonomy" id="39765"/>
    <lineage>
        <taxon>Bacteria</taxon>
        <taxon>Pseudomonadati</taxon>
        <taxon>Pseudomonadota</taxon>
        <taxon>Gammaproteobacteria</taxon>
        <taxon>Thiotrichales</taxon>
        <taxon>Piscirickettsiaceae</taxon>
        <taxon>Hydrogenovibrio</taxon>
    </lineage>
</organism>
<evidence type="ECO:0000313" key="2">
    <source>
        <dbReference type="EMBL" id="QBZ82467.1"/>
    </source>
</evidence>
<proteinExistence type="predicted"/>
<name>A0A4P7NXL0_9GAMM</name>
<protein>
    <submittedName>
        <fullName evidence="2">Uncharacterized protein</fullName>
    </submittedName>
</protein>
<feature type="transmembrane region" description="Helical" evidence="1">
    <location>
        <begin position="12"/>
        <end position="32"/>
    </location>
</feature>
<reference evidence="2 3" key="1">
    <citation type="submission" date="2018-08" db="EMBL/GenBank/DDBJ databases">
        <title>Horizontal acquisition of hydrogen conversion ability and other habitat adaptations in Hydrogenovibrio crunogenus strains.</title>
        <authorList>
            <person name="Gonnella G."/>
            <person name="Adam N."/>
            <person name="Perner M."/>
        </authorList>
    </citation>
    <scope>NUCLEOTIDE SEQUENCE [LARGE SCALE GENOMIC DNA]</scope>
    <source>
        <strain evidence="2 3">SP-41</strain>
    </source>
</reference>
<accession>A0A4P7NXL0</accession>
<gene>
    <name evidence="2" type="ORF">GHNINEIG_00497</name>
</gene>